<feature type="compositionally biased region" description="Gly residues" evidence="1">
    <location>
        <begin position="331"/>
        <end position="342"/>
    </location>
</feature>
<dbReference type="PANTHER" id="PTHR47481:SF31">
    <property type="entry name" value="OS01G0873500 PROTEIN"/>
    <property type="match status" value="1"/>
</dbReference>
<proteinExistence type="predicted"/>
<feature type="compositionally biased region" description="Low complexity" evidence="1">
    <location>
        <begin position="321"/>
        <end position="330"/>
    </location>
</feature>
<dbReference type="eggNOG" id="KOG0017">
    <property type="taxonomic scope" value="Eukaryota"/>
</dbReference>
<accession>J3LVP1</accession>
<feature type="region of interest" description="Disordered" evidence="1">
    <location>
        <begin position="321"/>
        <end position="349"/>
    </location>
</feature>
<dbReference type="Proteomes" id="UP000006038">
    <property type="component" value="Chromosome 4"/>
</dbReference>
<dbReference type="Pfam" id="PF14223">
    <property type="entry name" value="Retrotran_gag_2"/>
    <property type="match status" value="1"/>
</dbReference>
<evidence type="ECO:0000256" key="1">
    <source>
        <dbReference type="SAM" id="MobiDB-lite"/>
    </source>
</evidence>
<reference evidence="2" key="1">
    <citation type="journal article" date="2013" name="Nat. Commun.">
        <title>Whole-genome sequencing of Oryza brachyantha reveals mechanisms underlying Oryza genome evolution.</title>
        <authorList>
            <person name="Chen J."/>
            <person name="Huang Q."/>
            <person name="Gao D."/>
            <person name="Wang J."/>
            <person name="Lang Y."/>
            <person name="Liu T."/>
            <person name="Li B."/>
            <person name="Bai Z."/>
            <person name="Luis Goicoechea J."/>
            <person name="Liang C."/>
            <person name="Chen C."/>
            <person name="Zhang W."/>
            <person name="Sun S."/>
            <person name="Liao Y."/>
            <person name="Zhang X."/>
            <person name="Yang L."/>
            <person name="Song C."/>
            <person name="Wang M."/>
            <person name="Shi J."/>
            <person name="Liu G."/>
            <person name="Liu J."/>
            <person name="Zhou H."/>
            <person name="Zhou W."/>
            <person name="Yu Q."/>
            <person name="An N."/>
            <person name="Chen Y."/>
            <person name="Cai Q."/>
            <person name="Wang B."/>
            <person name="Liu B."/>
            <person name="Min J."/>
            <person name="Huang Y."/>
            <person name="Wu H."/>
            <person name="Li Z."/>
            <person name="Zhang Y."/>
            <person name="Yin Y."/>
            <person name="Song W."/>
            <person name="Jiang J."/>
            <person name="Jackson S.A."/>
            <person name="Wing R.A."/>
            <person name="Wang J."/>
            <person name="Chen M."/>
        </authorList>
    </citation>
    <scope>NUCLEOTIDE SEQUENCE [LARGE SCALE GENOMIC DNA]</scope>
    <source>
        <strain evidence="2">cv. IRGC 101232</strain>
    </source>
</reference>
<dbReference type="HOGENOM" id="CLU_770254_0_0_1"/>
<dbReference type="Gramene" id="OB04G12160.1">
    <property type="protein sequence ID" value="OB04G12160.1"/>
    <property type="gene ID" value="OB04G12160"/>
</dbReference>
<reference evidence="2" key="2">
    <citation type="submission" date="2013-04" db="UniProtKB">
        <authorList>
            <consortium name="EnsemblPlants"/>
        </authorList>
    </citation>
    <scope>IDENTIFICATION</scope>
</reference>
<dbReference type="EnsemblPlants" id="OB04G12160.1">
    <property type="protein sequence ID" value="OB04G12160.1"/>
    <property type="gene ID" value="OB04G12160"/>
</dbReference>
<evidence type="ECO:0000313" key="3">
    <source>
        <dbReference type="Proteomes" id="UP000006038"/>
    </source>
</evidence>
<dbReference type="AlphaFoldDB" id="J3LVP1"/>
<keyword evidence="3" id="KW-1185">Reference proteome</keyword>
<sequence>MSRPWLTPCASPPSLTVDDATIKTIADSAAEASAAVRDALSQHLPLSLALSALPALPATSDLHAATDINSTVPPAASPILPEVAALLARLSGSLPAPPNDAAALNNTSALPLQVLDADACHTLHAYAVVVLNVKDLIPVTLELATAKLLSMARPVLVILGKYALTDLVVSDVPLLDQVDLTQMECVDLLQEVMSPTATAHTVWHDLEFKFLGNCELCAVNLSAEYHTFQKGDLSVTEYCRRLRTMADYLIDLGEPQSECTLVLTLINGLSPKYSNLQYLLPMQVLFPSFLQARSQLLLEEITKGHCPTSDPTMAFAASTTGASVNTSSNTGNGGSANGGGNRCGNSRNSRNRPIVILQVG</sequence>
<evidence type="ECO:0000313" key="2">
    <source>
        <dbReference type="EnsemblPlants" id="OB04G12160.1"/>
    </source>
</evidence>
<organism evidence="2">
    <name type="scientific">Oryza brachyantha</name>
    <name type="common">malo sina</name>
    <dbReference type="NCBI Taxonomy" id="4533"/>
    <lineage>
        <taxon>Eukaryota</taxon>
        <taxon>Viridiplantae</taxon>
        <taxon>Streptophyta</taxon>
        <taxon>Embryophyta</taxon>
        <taxon>Tracheophyta</taxon>
        <taxon>Spermatophyta</taxon>
        <taxon>Magnoliopsida</taxon>
        <taxon>Liliopsida</taxon>
        <taxon>Poales</taxon>
        <taxon>Poaceae</taxon>
        <taxon>BOP clade</taxon>
        <taxon>Oryzoideae</taxon>
        <taxon>Oryzeae</taxon>
        <taxon>Oryzinae</taxon>
        <taxon>Oryza</taxon>
    </lineage>
</organism>
<dbReference type="OMA" id="LSVTEYC"/>
<name>J3LVP1_ORYBR</name>
<protein>
    <submittedName>
        <fullName evidence="2">Uncharacterized protein</fullName>
    </submittedName>
</protein>
<dbReference type="PANTHER" id="PTHR47481">
    <property type="match status" value="1"/>
</dbReference>